<proteinExistence type="predicted"/>
<dbReference type="RefSeq" id="WP_089320365.1">
    <property type="nucleotide sequence ID" value="NZ_FZOQ01000016.1"/>
</dbReference>
<dbReference type="Pfam" id="PF00196">
    <property type="entry name" value="GerE"/>
    <property type="match status" value="1"/>
</dbReference>
<keyword evidence="9" id="KW-1185">Reference proteome</keyword>
<dbReference type="EMBL" id="FZOQ01000016">
    <property type="protein sequence ID" value="SNS89165.1"/>
    <property type="molecule type" value="Genomic_DNA"/>
</dbReference>
<evidence type="ECO:0000259" key="6">
    <source>
        <dbReference type="PROSITE" id="PS50043"/>
    </source>
</evidence>
<dbReference type="InterPro" id="IPR001789">
    <property type="entry name" value="Sig_transdc_resp-reg_receiver"/>
</dbReference>
<dbReference type="SUPFAM" id="SSF52172">
    <property type="entry name" value="CheY-like"/>
    <property type="match status" value="1"/>
</dbReference>
<evidence type="ECO:0000256" key="3">
    <source>
        <dbReference type="ARBA" id="ARBA00023125"/>
    </source>
</evidence>
<protein>
    <submittedName>
        <fullName evidence="8">Two component transcriptional regulator, LuxR family</fullName>
    </submittedName>
</protein>
<dbReference type="PANTHER" id="PTHR43214">
    <property type="entry name" value="TWO-COMPONENT RESPONSE REGULATOR"/>
    <property type="match status" value="1"/>
</dbReference>
<evidence type="ECO:0000256" key="2">
    <source>
        <dbReference type="ARBA" id="ARBA00023015"/>
    </source>
</evidence>
<dbReference type="PRINTS" id="PR00038">
    <property type="entry name" value="HTHLUXR"/>
</dbReference>
<dbReference type="CDD" id="cd17535">
    <property type="entry name" value="REC_NarL-like"/>
    <property type="match status" value="1"/>
</dbReference>
<gene>
    <name evidence="8" type="ORF">SAMN06296052_11611</name>
</gene>
<keyword evidence="1 5" id="KW-0597">Phosphoprotein</keyword>
<feature type="domain" description="Response regulatory" evidence="7">
    <location>
        <begin position="3"/>
        <end position="119"/>
    </location>
</feature>
<dbReference type="Gene3D" id="3.40.50.2300">
    <property type="match status" value="1"/>
</dbReference>
<keyword evidence="4" id="KW-0804">Transcription</keyword>
<dbReference type="InterPro" id="IPR011006">
    <property type="entry name" value="CheY-like_superfamily"/>
</dbReference>
<dbReference type="GO" id="GO:0000160">
    <property type="term" value="P:phosphorelay signal transduction system"/>
    <property type="evidence" value="ECO:0007669"/>
    <property type="project" value="InterPro"/>
</dbReference>
<evidence type="ECO:0000313" key="8">
    <source>
        <dbReference type="EMBL" id="SNS89165.1"/>
    </source>
</evidence>
<evidence type="ECO:0000256" key="4">
    <source>
        <dbReference type="ARBA" id="ARBA00023163"/>
    </source>
</evidence>
<dbReference type="GO" id="GO:0006355">
    <property type="term" value="P:regulation of DNA-templated transcription"/>
    <property type="evidence" value="ECO:0007669"/>
    <property type="project" value="InterPro"/>
</dbReference>
<keyword evidence="2" id="KW-0805">Transcription regulation</keyword>
<feature type="domain" description="HTH luxR-type" evidence="6">
    <location>
        <begin position="151"/>
        <end position="216"/>
    </location>
</feature>
<dbReference type="Proteomes" id="UP000198432">
    <property type="component" value="Unassembled WGS sequence"/>
</dbReference>
<dbReference type="InterPro" id="IPR058245">
    <property type="entry name" value="NreC/VraR/RcsB-like_REC"/>
</dbReference>
<dbReference type="CDD" id="cd06170">
    <property type="entry name" value="LuxR_C_like"/>
    <property type="match status" value="1"/>
</dbReference>
<evidence type="ECO:0000256" key="1">
    <source>
        <dbReference type="ARBA" id="ARBA00022553"/>
    </source>
</evidence>
<evidence type="ECO:0000256" key="5">
    <source>
        <dbReference type="PROSITE-ProRule" id="PRU00169"/>
    </source>
</evidence>
<evidence type="ECO:0000259" key="7">
    <source>
        <dbReference type="PROSITE" id="PS50110"/>
    </source>
</evidence>
<evidence type="ECO:0000313" key="9">
    <source>
        <dbReference type="Proteomes" id="UP000198432"/>
    </source>
</evidence>
<organism evidence="8 9">
    <name type="scientific">Pontibacter ummariensis</name>
    <dbReference type="NCBI Taxonomy" id="1610492"/>
    <lineage>
        <taxon>Bacteria</taxon>
        <taxon>Pseudomonadati</taxon>
        <taxon>Bacteroidota</taxon>
        <taxon>Cytophagia</taxon>
        <taxon>Cytophagales</taxon>
        <taxon>Hymenobacteraceae</taxon>
        <taxon>Pontibacter</taxon>
    </lineage>
</organism>
<dbReference type="AlphaFoldDB" id="A0A239I6C6"/>
<dbReference type="PROSITE" id="PS50110">
    <property type="entry name" value="RESPONSE_REGULATORY"/>
    <property type="match status" value="1"/>
</dbReference>
<sequence length="219" mass="24002">MIKLILADSCPLLRDGISALLKEDNNIKVTGEACNADELHVVLATTPADVVLLDLEIPDLQRVGALERLCRRFSQVKILAFSVLESERQVHQTLKSGVAGYILRNAGLEELRSAVQLVAAGTLYISSNVSLGLLQKATGTTTSLSLLQRAREAPLKELSRRELEVLHLISEGFTNAQIAEKLFASKRTIETHRQNLLEKTKTKNTAALVKHAVLYGLVN</sequence>
<dbReference type="PROSITE" id="PS50043">
    <property type="entry name" value="HTH_LUXR_2"/>
    <property type="match status" value="1"/>
</dbReference>
<feature type="modified residue" description="4-aspartylphosphate" evidence="5">
    <location>
        <position position="54"/>
    </location>
</feature>
<dbReference type="InterPro" id="IPR039420">
    <property type="entry name" value="WalR-like"/>
</dbReference>
<dbReference type="SMART" id="SM00421">
    <property type="entry name" value="HTH_LUXR"/>
    <property type="match status" value="1"/>
</dbReference>
<dbReference type="InterPro" id="IPR000792">
    <property type="entry name" value="Tscrpt_reg_LuxR_C"/>
</dbReference>
<dbReference type="GO" id="GO:0003677">
    <property type="term" value="F:DNA binding"/>
    <property type="evidence" value="ECO:0007669"/>
    <property type="project" value="UniProtKB-KW"/>
</dbReference>
<dbReference type="OrthoDB" id="9797341at2"/>
<dbReference type="InterPro" id="IPR016032">
    <property type="entry name" value="Sig_transdc_resp-reg_C-effctor"/>
</dbReference>
<accession>A0A239I6C6</accession>
<reference evidence="9" key="1">
    <citation type="submission" date="2017-06" db="EMBL/GenBank/DDBJ databases">
        <authorList>
            <person name="Varghese N."/>
            <person name="Submissions S."/>
        </authorList>
    </citation>
    <scope>NUCLEOTIDE SEQUENCE [LARGE SCALE GENOMIC DNA]</scope>
    <source>
        <strain evidence="9">NKM1</strain>
    </source>
</reference>
<dbReference type="SUPFAM" id="SSF46894">
    <property type="entry name" value="C-terminal effector domain of the bipartite response regulators"/>
    <property type="match status" value="1"/>
</dbReference>
<dbReference type="SMART" id="SM00448">
    <property type="entry name" value="REC"/>
    <property type="match status" value="1"/>
</dbReference>
<dbReference type="PANTHER" id="PTHR43214:SF41">
    <property type="entry name" value="NITRATE_NITRITE RESPONSE REGULATOR PROTEIN NARP"/>
    <property type="match status" value="1"/>
</dbReference>
<dbReference type="Pfam" id="PF00072">
    <property type="entry name" value="Response_reg"/>
    <property type="match status" value="1"/>
</dbReference>
<keyword evidence="3" id="KW-0238">DNA-binding</keyword>
<name>A0A239I6C6_9BACT</name>